<comment type="pathway">
    <text evidence="3">Sphingolipid metabolism.</text>
</comment>
<dbReference type="InterPro" id="IPR036291">
    <property type="entry name" value="NAD(P)-bd_dom_sf"/>
</dbReference>
<comment type="subcellular location">
    <subcellularLocation>
        <location evidence="1">Endoplasmic reticulum</location>
    </subcellularLocation>
</comment>
<dbReference type="GO" id="GO:0006666">
    <property type="term" value="P:3-keto-sphinganine metabolic process"/>
    <property type="evidence" value="ECO:0007669"/>
    <property type="project" value="InterPro"/>
</dbReference>
<evidence type="ECO:0000256" key="8">
    <source>
        <dbReference type="ARBA" id="ARBA00023098"/>
    </source>
</evidence>
<accession>A0A2S5ZZE4</accession>
<keyword evidence="5" id="KW-0521">NADP</keyword>
<evidence type="ECO:0000256" key="3">
    <source>
        <dbReference type="ARBA" id="ARBA00004991"/>
    </source>
</evidence>
<keyword evidence="11" id="KW-1185">Reference proteome</keyword>
<comment type="caution">
    <text evidence="10">The sequence shown here is derived from an EMBL/GenBank/DDBJ whole genome shotgun (WGS) entry which is preliminary data.</text>
</comment>
<evidence type="ECO:0000256" key="6">
    <source>
        <dbReference type="ARBA" id="ARBA00022919"/>
    </source>
</evidence>
<dbReference type="InterPro" id="IPR045022">
    <property type="entry name" value="KDSR-like"/>
</dbReference>
<dbReference type="CDD" id="cd08939">
    <property type="entry name" value="KDSR-like_SDR_c"/>
    <property type="match status" value="1"/>
</dbReference>
<keyword evidence="8" id="KW-0443">Lipid metabolism</keyword>
<evidence type="ECO:0000256" key="9">
    <source>
        <dbReference type="ARBA" id="ARBA00026112"/>
    </source>
</evidence>
<dbReference type="Pfam" id="PF00106">
    <property type="entry name" value="adh_short"/>
    <property type="match status" value="1"/>
</dbReference>
<keyword evidence="7" id="KW-0560">Oxidoreductase</keyword>
<comment type="pathway">
    <text evidence="2">Lipid metabolism; sphingolipid metabolism.</text>
</comment>
<reference evidence="10 11" key="1">
    <citation type="submission" date="2018-02" db="EMBL/GenBank/DDBJ databases">
        <title>8 Nocardia nova and 1 Nocardia cyriacigeorgica strain used for evolution to TMP-SMX.</title>
        <authorList>
            <person name="Mehta H."/>
            <person name="Weng J."/>
            <person name="Shamoo Y."/>
        </authorList>
    </citation>
    <scope>NUCLEOTIDE SEQUENCE [LARGE SCALE GENOMIC DNA]</scope>
    <source>
        <strain evidence="10 11">BAA2227</strain>
    </source>
</reference>
<evidence type="ECO:0000313" key="11">
    <source>
        <dbReference type="Proteomes" id="UP000238356"/>
    </source>
</evidence>
<protein>
    <recommendedName>
        <fullName evidence="9">3-dehydrosphinganine reductase</fullName>
        <ecNumber evidence="9">1.1.1.102</ecNumber>
    </recommendedName>
</protein>
<dbReference type="EMBL" id="PSZD01000022">
    <property type="protein sequence ID" value="PPJ23885.1"/>
    <property type="molecule type" value="Genomic_DNA"/>
</dbReference>
<dbReference type="PRINTS" id="PR00081">
    <property type="entry name" value="GDHRDH"/>
</dbReference>
<evidence type="ECO:0000256" key="2">
    <source>
        <dbReference type="ARBA" id="ARBA00004760"/>
    </source>
</evidence>
<dbReference type="Gene3D" id="3.40.50.720">
    <property type="entry name" value="NAD(P)-binding Rossmann-like Domain"/>
    <property type="match status" value="1"/>
</dbReference>
<dbReference type="PANTHER" id="PTHR43550:SF3">
    <property type="entry name" value="3-KETODIHYDROSPHINGOSINE REDUCTASE"/>
    <property type="match status" value="1"/>
</dbReference>
<dbReference type="GO" id="GO:0030148">
    <property type="term" value="P:sphingolipid biosynthetic process"/>
    <property type="evidence" value="ECO:0007669"/>
    <property type="project" value="InterPro"/>
</dbReference>
<dbReference type="SUPFAM" id="SSF51735">
    <property type="entry name" value="NAD(P)-binding Rossmann-fold domains"/>
    <property type="match status" value="1"/>
</dbReference>
<dbReference type="InterPro" id="IPR002347">
    <property type="entry name" value="SDR_fam"/>
</dbReference>
<evidence type="ECO:0000256" key="1">
    <source>
        <dbReference type="ARBA" id="ARBA00004240"/>
    </source>
</evidence>
<organism evidence="10 11">
    <name type="scientific">Nocardia nova</name>
    <dbReference type="NCBI Taxonomy" id="37330"/>
    <lineage>
        <taxon>Bacteria</taxon>
        <taxon>Bacillati</taxon>
        <taxon>Actinomycetota</taxon>
        <taxon>Actinomycetes</taxon>
        <taxon>Mycobacteriales</taxon>
        <taxon>Nocardiaceae</taxon>
        <taxon>Nocardia</taxon>
    </lineage>
</organism>
<name>A0A2S5ZZE4_9NOCA</name>
<gene>
    <name evidence="10" type="ORF">C5F51_27650</name>
</gene>
<dbReference type="GO" id="GO:0016020">
    <property type="term" value="C:membrane"/>
    <property type="evidence" value="ECO:0007669"/>
    <property type="project" value="GOC"/>
</dbReference>
<evidence type="ECO:0000256" key="7">
    <source>
        <dbReference type="ARBA" id="ARBA00023002"/>
    </source>
</evidence>
<dbReference type="Proteomes" id="UP000238356">
    <property type="component" value="Unassembled WGS sequence"/>
</dbReference>
<dbReference type="PANTHER" id="PTHR43550">
    <property type="entry name" value="3-KETODIHYDROSPHINGOSINE REDUCTASE"/>
    <property type="match status" value="1"/>
</dbReference>
<evidence type="ECO:0000256" key="4">
    <source>
        <dbReference type="ARBA" id="ARBA00022824"/>
    </source>
</evidence>
<keyword evidence="6" id="KW-0746">Sphingolipid metabolism</keyword>
<evidence type="ECO:0000313" key="10">
    <source>
        <dbReference type="EMBL" id="PPJ23885.1"/>
    </source>
</evidence>
<dbReference type="EC" id="1.1.1.102" evidence="9"/>
<keyword evidence="4" id="KW-0256">Endoplasmic reticulum</keyword>
<proteinExistence type="predicted"/>
<dbReference type="GO" id="GO:0047560">
    <property type="term" value="F:3-dehydrosphinganine reductase activity"/>
    <property type="evidence" value="ECO:0007669"/>
    <property type="project" value="UniProtKB-EC"/>
</dbReference>
<sequence>MARPAGRPRRGTGRRRVSVDWTGRHVIVTGGSEGIGAAVATAFARRGARVSIIARREAVLAATARRIGAEWAVADVTDRAGLAAAIKDLEARQGDCAVLACCAGLTLPGRFLDLADDEFDIQMQANYLGSVYAVRSVYPGMVERGRGNILLLSSTSAFLGIVGYSSYGPTKAGVRQLGLCLRYEAEPHGISVSVLYPADTDTPGLLRENLRKPAETKAITGSIAPMPADRVAEVAVRGMERGRAHITVDPLTAFFLRWANIPEDFARPFFRRSIAKARASRP</sequence>
<evidence type="ECO:0000256" key="5">
    <source>
        <dbReference type="ARBA" id="ARBA00022857"/>
    </source>
</evidence>
<dbReference type="AlphaFoldDB" id="A0A2S5ZZE4"/>